<dbReference type="RefSeq" id="WP_212657253.1">
    <property type="nucleotide sequence ID" value="NZ_JAGXTP010000001.1"/>
</dbReference>
<dbReference type="InterPro" id="IPR049331">
    <property type="entry name" value="Top1B_N_bact"/>
</dbReference>
<comment type="caution">
    <text evidence="3">The sequence shown here is derived from an EMBL/GenBank/DDBJ whole genome shotgun (WGS) entry which is preliminary data.</text>
</comment>
<evidence type="ECO:0000259" key="2">
    <source>
        <dbReference type="Pfam" id="PF21338"/>
    </source>
</evidence>
<feature type="domain" description="DNA topoisomerase IB N-terminal" evidence="2">
    <location>
        <begin position="41"/>
        <end position="89"/>
    </location>
</feature>
<protein>
    <submittedName>
        <fullName evidence="3">DNA topoisomerase IB</fullName>
    </submittedName>
</protein>
<evidence type="ECO:0000313" key="4">
    <source>
        <dbReference type="Proteomes" id="UP000678281"/>
    </source>
</evidence>
<dbReference type="PROSITE" id="PS52038">
    <property type="entry name" value="TOPO_IB_2"/>
    <property type="match status" value="1"/>
</dbReference>
<proteinExistence type="predicted"/>
<dbReference type="EMBL" id="JAGXTP010000001">
    <property type="protein sequence ID" value="MBS3847644.1"/>
    <property type="molecule type" value="Genomic_DNA"/>
</dbReference>
<reference evidence="3" key="1">
    <citation type="submission" date="2021-04" db="EMBL/GenBank/DDBJ databases">
        <title>Devosia litorisediminis sp. nov., isolated from a sand dune.</title>
        <authorList>
            <person name="Park S."/>
            <person name="Yoon J.-H."/>
        </authorList>
    </citation>
    <scope>NUCLEOTIDE SEQUENCE</scope>
    <source>
        <strain evidence="3">BSSL-BM10</strain>
    </source>
</reference>
<dbReference type="GO" id="GO:0006265">
    <property type="term" value="P:DNA topological change"/>
    <property type="evidence" value="ECO:0007669"/>
    <property type="project" value="InterPro"/>
</dbReference>
<dbReference type="AlphaFoldDB" id="A0A942ICG0"/>
<dbReference type="GO" id="GO:0003917">
    <property type="term" value="F:DNA topoisomerase type I (single strand cut, ATP-independent) activity"/>
    <property type="evidence" value="ECO:0007669"/>
    <property type="project" value="InterPro"/>
</dbReference>
<dbReference type="SUPFAM" id="SSF55869">
    <property type="entry name" value="DNA topoisomerase I domain"/>
    <property type="match status" value="1"/>
</dbReference>
<dbReference type="Gene3D" id="3.30.66.10">
    <property type="entry name" value="DNA topoisomerase I domain"/>
    <property type="match status" value="1"/>
</dbReference>
<dbReference type="Pfam" id="PF01028">
    <property type="entry name" value="Topoisom_I"/>
    <property type="match status" value="1"/>
</dbReference>
<sequence>MTISSTSTNLLPRPHDHAAIASLAYTSDESDGFSRRRRGKGFQYRDAAGDSITDPGTVERIQALGIPPAWTNVWICPEPSGHLQATGYDARGRKQYRYHPRWTEVRDEAKFAGLAEFARALPDLRARVETDLRRRNLSQERVVASVVWLLDHTMIRIGNAAYSRDNKSFGLTTLRDRHVNIEGDKLRFVFRGKAGKSWNIDLIDRRMARLVRRTQDLPGQNLFQYLDPDGDRHTVQSQDVNAYIREVIGGDFTAKYFRTWGGTTRALSLFGKAPLPQTKREQTITANALIDQVANHLGNTRTICRKCYIHPQIPTSWSADTLRRELGNRRIKQPPTGLDEEETLTMHWLKRQASG</sequence>
<dbReference type="SUPFAM" id="SSF56349">
    <property type="entry name" value="DNA breaking-rejoining enzymes"/>
    <property type="match status" value="1"/>
</dbReference>
<keyword evidence="4" id="KW-1185">Reference proteome</keyword>
<dbReference type="Pfam" id="PF21338">
    <property type="entry name" value="Top1B_N_bact"/>
    <property type="match status" value="1"/>
</dbReference>
<evidence type="ECO:0000259" key="1">
    <source>
        <dbReference type="Pfam" id="PF01028"/>
    </source>
</evidence>
<feature type="domain" description="DNA topoisomerase I catalytic core eukaryotic-type" evidence="1">
    <location>
        <begin position="104"/>
        <end position="307"/>
    </location>
</feature>
<dbReference type="InterPro" id="IPR014711">
    <property type="entry name" value="TopoI_cat_a-hlx-sub_euk"/>
</dbReference>
<dbReference type="InterPro" id="IPR011010">
    <property type="entry name" value="DNA_brk_join_enz"/>
</dbReference>
<dbReference type="GO" id="GO:0003677">
    <property type="term" value="F:DNA binding"/>
    <property type="evidence" value="ECO:0007669"/>
    <property type="project" value="InterPro"/>
</dbReference>
<dbReference type="InterPro" id="IPR035447">
    <property type="entry name" value="DNA_topo_I_N_sf"/>
</dbReference>
<gene>
    <name evidence="3" type="ORF">KD146_02930</name>
</gene>
<dbReference type="InterPro" id="IPR013500">
    <property type="entry name" value="TopoI_cat_euk"/>
</dbReference>
<name>A0A942ICG0_9HYPH</name>
<dbReference type="Proteomes" id="UP000678281">
    <property type="component" value="Unassembled WGS sequence"/>
</dbReference>
<organism evidence="3 4">
    <name type="scientific">Devosia litorisediminis</name>
    <dbReference type="NCBI Taxonomy" id="2829817"/>
    <lineage>
        <taxon>Bacteria</taxon>
        <taxon>Pseudomonadati</taxon>
        <taxon>Pseudomonadota</taxon>
        <taxon>Alphaproteobacteria</taxon>
        <taxon>Hyphomicrobiales</taxon>
        <taxon>Devosiaceae</taxon>
        <taxon>Devosia</taxon>
    </lineage>
</organism>
<evidence type="ECO:0000313" key="3">
    <source>
        <dbReference type="EMBL" id="MBS3847644.1"/>
    </source>
</evidence>
<dbReference type="Gene3D" id="1.10.132.120">
    <property type="match status" value="1"/>
</dbReference>
<accession>A0A942ICG0</accession>
<dbReference type="Gene3D" id="3.90.15.10">
    <property type="entry name" value="Topoisomerase I, Chain A, domain 3"/>
    <property type="match status" value="1"/>
</dbReference>